<evidence type="ECO:0000313" key="2">
    <source>
        <dbReference type="EnsemblMetazoa" id="MESCA008012-PA"/>
    </source>
</evidence>
<dbReference type="AlphaFoldDB" id="T1GW41"/>
<feature type="region of interest" description="Disordered" evidence="1">
    <location>
        <begin position="1"/>
        <end position="47"/>
    </location>
</feature>
<dbReference type="EMBL" id="CAQQ02068315">
    <property type="status" value="NOT_ANNOTATED_CDS"/>
    <property type="molecule type" value="Genomic_DNA"/>
</dbReference>
<proteinExistence type="predicted"/>
<organism evidence="2 3">
    <name type="scientific">Megaselia scalaris</name>
    <name type="common">Humpbacked fly</name>
    <name type="synonym">Phora scalaris</name>
    <dbReference type="NCBI Taxonomy" id="36166"/>
    <lineage>
        <taxon>Eukaryota</taxon>
        <taxon>Metazoa</taxon>
        <taxon>Ecdysozoa</taxon>
        <taxon>Arthropoda</taxon>
        <taxon>Hexapoda</taxon>
        <taxon>Insecta</taxon>
        <taxon>Pterygota</taxon>
        <taxon>Neoptera</taxon>
        <taxon>Endopterygota</taxon>
        <taxon>Diptera</taxon>
        <taxon>Brachycera</taxon>
        <taxon>Muscomorpha</taxon>
        <taxon>Platypezoidea</taxon>
        <taxon>Phoridae</taxon>
        <taxon>Megaseliini</taxon>
        <taxon>Megaselia</taxon>
    </lineage>
</organism>
<evidence type="ECO:0000256" key="1">
    <source>
        <dbReference type="SAM" id="MobiDB-lite"/>
    </source>
</evidence>
<dbReference type="HOGENOM" id="CLU_2266798_0_0_1"/>
<accession>T1GW41</accession>
<dbReference type="EnsemblMetazoa" id="MESCA008012-RA">
    <property type="protein sequence ID" value="MESCA008012-PA"/>
    <property type="gene ID" value="MESCA008012"/>
</dbReference>
<reference evidence="2" key="2">
    <citation type="submission" date="2015-06" db="UniProtKB">
        <authorList>
            <consortium name="EnsemblMetazoa"/>
        </authorList>
    </citation>
    <scope>IDENTIFICATION</scope>
</reference>
<evidence type="ECO:0000313" key="3">
    <source>
        <dbReference type="Proteomes" id="UP000015102"/>
    </source>
</evidence>
<protein>
    <submittedName>
        <fullName evidence="2">Uncharacterized protein</fullName>
    </submittedName>
</protein>
<dbReference type="Proteomes" id="UP000015102">
    <property type="component" value="Unassembled WGS sequence"/>
</dbReference>
<dbReference type="EMBL" id="CAQQ02068316">
    <property type="status" value="NOT_ANNOTATED_CDS"/>
    <property type="molecule type" value="Genomic_DNA"/>
</dbReference>
<sequence length="103" mass="11769">MATPPLLPHLQTPPLLSVSNGYHQHHNHHHNHQFDYKRQASSRDKHYPNHMVSSSFCNNIINENESLLTGNNSDDSPVSVLANDRSYVEIIEIPVNKKKSSYK</sequence>
<feature type="compositionally biased region" description="Basic and acidic residues" evidence="1">
    <location>
        <begin position="32"/>
        <end position="47"/>
    </location>
</feature>
<keyword evidence="3" id="KW-1185">Reference proteome</keyword>
<name>T1GW41_MEGSC</name>
<reference evidence="3" key="1">
    <citation type="submission" date="2013-02" db="EMBL/GenBank/DDBJ databases">
        <authorList>
            <person name="Hughes D."/>
        </authorList>
    </citation>
    <scope>NUCLEOTIDE SEQUENCE</scope>
    <source>
        <strain>Durham</strain>
        <strain evidence="3">NC isolate 2 -- Noor lab</strain>
    </source>
</reference>